<evidence type="ECO:0000256" key="1">
    <source>
        <dbReference type="SAM" id="Phobius"/>
    </source>
</evidence>
<dbReference type="RefSeq" id="WP_345118030.1">
    <property type="nucleotide sequence ID" value="NZ_BAABDH010000114.1"/>
</dbReference>
<organism evidence="3 4">
    <name type="scientific">Hymenobacter algoricola</name>
    <dbReference type="NCBI Taxonomy" id="486267"/>
    <lineage>
        <taxon>Bacteria</taxon>
        <taxon>Pseudomonadati</taxon>
        <taxon>Bacteroidota</taxon>
        <taxon>Cytophagia</taxon>
        <taxon>Cytophagales</taxon>
        <taxon>Hymenobacteraceae</taxon>
        <taxon>Hymenobacter</taxon>
    </lineage>
</organism>
<reference evidence="4" key="1">
    <citation type="journal article" date="2019" name="Int. J. Syst. Evol. Microbiol.">
        <title>The Global Catalogue of Microorganisms (GCM) 10K type strain sequencing project: providing services to taxonomists for standard genome sequencing and annotation.</title>
        <authorList>
            <consortium name="The Broad Institute Genomics Platform"/>
            <consortium name="The Broad Institute Genome Sequencing Center for Infectious Disease"/>
            <person name="Wu L."/>
            <person name="Ma J."/>
        </authorList>
    </citation>
    <scope>NUCLEOTIDE SEQUENCE [LARGE SCALE GENOMIC DNA]</scope>
    <source>
        <strain evidence="4">JCM 17214</strain>
    </source>
</reference>
<name>A0ABP7NXY9_9BACT</name>
<comment type="caution">
    <text evidence="3">The sequence shown here is derived from an EMBL/GenBank/DDBJ whole genome shotgun (WGS) entry which is preliminary data.</text>
</comment>
<keyword evidence="4" id="KW-1185">Reference proteome</keyword>
<feature type="transmembrane region" description="Helical" evidence="1">
    <location>
        <begin position="204"/>
        <end position="222"/>
    </location>
</feature>
<feature type="transmembrane region" description="Helical" evidence="1">
    <location>
        <begin position="105"/>
        <end position="124"/>
    </location>
</feature>
<evidence type="ECO:0000313" key="3">
    <source>
        <dbReference type="EMBL" id="GAA3956393.1"/>
    </source>
</evidence>
<dbReference type="InterPro" id="IPR000326">
    <property type="entry name" value="PAP2/HPO"/>
</dbReference>
<proteinExistence type="predicted"/>
<keyword evidence="1" id="KW-0472">Membrane</keyword>
<evidence type="ECO:0000313" key="4">
    <source>
        <dbReference type="Proteomes" id="UP001499909"/>
    </source>
</evidence>
<dbReference type="SMART" id="SM00014">
    <property type="entry name" value="acidPPc"/>
    <property type="match status" value="1"/>
</dbReference>
<dbReference type="PANTHER" id="PTHR14969">
    <property type="entry name" value="SPHINGOSINE-1-PHOSPHATE PHOSPHOHYDROLASE"/>
    <property type="match status" value="1"/>
</dbReference>
<dbReference type="PANTHER" id="PTHR14969:SF13">
    <property type="entry name" value="AT30094P"/>
    <property type="match status" value="1"/>
</dbReference>
<evidence type="ECO:0000259" key="2">
    <source>
        <dbReference type="SMART" id="SM00014"/>
    </source>
</evidence>
<feature type="transmembrane region" description="Helical" evidence="1">
    <location>
        <begin position="14"/>
        <end position="42"/>
    </location>
</feature>
<gene>
    <name evidence="3" type="ORF">GCM10022406_42080</name>
</gene>
<dbReference type="Pfam" id="PF01569">
    <property type="entry name" value="PAP2"/>
    <property type="match status" value="1"/>
</dbReference>
<dbReference type="InterPro" id="IPR036938">
    <property type="entry name" value="PAP2/HPO_sf"/>
</dbReference>
<protein>
    <recommendedName>
        <fullName evidence="2">Phosphatidic acid phosphatase type 2/haloperoxidase domain-containing protein</fullName>
    </recommendedName>
</protein>
<feature type="transmembrane region" description="Helical" evidence="1">
    <location>
        <begin position="176"/>
        <end position="198"/>
    </location>
</feature>
<feature type="transmembrane region" description="Helical" evidence="1">
    <location>
        <begin position="144"/>
        <end position="164"/>
    </location>
</feature>
<keyword evidence="1" id="KW-0812">Transmembrane</keyword>
<dbReference type="CDD" id="cd03392">
    <property type="entry name" value="PAP2_like_2"/>
    <property type="match status" value="1"/>
</dbReference>
<dbReference type="Gene3D" id="1.20.144.10">
    <property type="entry name" value="Phosphatidic acid phosphatase type 2/haloperoxidase"/>
    <property type="match status" value="1"/>
</dbReference>
<feature type="transmembrane region" description="Helical" evidence="1">
    <location>
        <begin position="77"/>
        <end position="98"/>
    </location>
</feature>
<dbReference type="Proteomes" id="UP001499909">
    <property type="component" value="Unassembled WGS sequence"/>
</dbReference>
<keyword evidence="1" id="KW-1133">Transmembrane helix</keyword>
<accession>A0ABP7NXY9</accession>
<feature type="domain" description="Phosphatidic acid phosphatase type 2/haloperoxidase" evidence="2">
    <location>
        <begin position="107"/>
        <end position="219"/>
    </location>
</feature>
<dbReference type="EMBL" id="BAABDH010000114">
    <property type="protein sequence ID" value="GAA3956393.1"/>
    <property type="molecule type" value="Genomic_DNA"/>
</dbReference>
<dbReference type="SUPFAM" id="SSF48317">
    <property type="entry name" value="Acid phosphatase/Vanadium-dependent haloperoxidase"/>
    <property type="match status" value="1"/>
</dbReference>
<sequence length="245" mass="27070">MINQSSIILHLRRFLAGFLLFAAEFAVTLAVGLLGVVGFLALGRAVLAQSVARFDEQAFRWTQRLLGPNSGGWVESITFLASRNCITALALGLIAYFLVLRRHRWYTLLVPVVALGSITLNLLLKNVYNRSRPLLPLVSASGLSFPSGHAMISASFYGLLIYLVQTHIRHQAKLRHTLSGLLILLILLIGLTRVYLRVHYASDVLAGFAAGLVWLVIAIPLLKKMERTVKAQIKYAPQSAEKQLD</sequence>